<keyword evidence="4" id="KW-1185">Reference proteome</keyword>
<gene>
    <name evidence="3" type="ORF">J2S07_003210</name>
</gene>
<organism evidence="3 4">
    <name type="scientific">Anoxybacillus andreesenii</name>
    <dbReference type="NCBI Taxonomy" id="1325932"/>
    <lineage>
        <taxon>Bacteria</taxon>
        <taxon>Bacillati</taxon>
        <taxon>Bacillota</taxon>
        <taxon>Bacilli</taxon>
        <taxon>Bacillales</taxon>
        <taxon>Anoxybacillaceae</taxon>
        <taxon>Anoxybacillus</taxon>
    </lineage>
</organism>
<protein>
    <recommendedName>
        <fullName evidence="2">Inner membrane protein YgaP-like transmembrane domain-containing protein</fullName>
    </recommendedName>
</protein>
<keyword evidence="1" id="KW-1133">Transmembrane helix</keyword>
<keyword evidence="1" id="KW-0472">Membrane</keyword>
<keyword evidence="1" id="KW-0812">Transmembrane</keyword>
<evidence type="ECO:0000313" key="4">
    <source>
        <dbReference type="Proteomes" id="UP001231362"/>
    </source>
</evidence>
<dbReference type="InterPro" id="IPR021309">
    <property type="entry name" value="YgaP-like_TM"/>
</dbReference>
<reference evidence="3 4" key="1">
    <citation type="submission" date="2023-07" db="EMBL/GenBank/DDBJ databases">
        <title>Genomic Encyclopedia of Type Strains, Phase IV (KMG-IV): sequencing the most valuable type-strain genomes for metagenomic binning, comparative biology and taxonomic classification.</title>
        <authorList>
            <person name="Goeker M."/>
        </authorList>
    </citation>
    <scope>NUCLEOTIDE SEQUENCE [LARGE SCALE GENOMIC DNA]</scope>
    <source>
        <strain evidence="3 4">DSM 23948</strain>
    </source>
</reference>
<evidence type="ECO:0000313" key="3">
    <source>
        <dbReference type="EMBL" id="MDQ0156887.1"/>
    </source>
</evidence>
<evidence type="ECO:0000259" key="2">
    <source>
        <dbReference type="Pfam" id="PF11127"/>
    </source>
</evidence>
<sequence>MKVKQNIGTLNALIRITCGLTILAWSTAKMVKRPWRDRYLYMAIMGAMKVGEGIVKYCPVTALVEKGQDMMDGNNNKDGLDTGLNEILPFNQT</sequence>
<accession>A0ABT9V7I5</accession>
<proteinExistence type="predicted"/>
<evidence type="ECO:0000256" key="1">
    <source>
        <dbReference type="SAM" id="Phobius"/>
    </source>
</evidence>
<feature type="domain" description="Inner membrane protein YgaP-like transmembrane" evidence="2">
    <location>
        <begin position="4"/>
        <end position="64"/>
    </location>
</feature>
<dbReference type="Pfam" id="PF11127">
    <property type="entry name" value="YgaP-like_TM"/>
    <property type="match status" value="1"/>
</dbReference>
<comment type="caution">
    <text evidence="3">The sequence shown here is derived from an EMBL/GenBank/DDBJ whole genome shotgun (WGS) entry which is preliminary data.</text>
</comment>
<dbReference type="Proteomes" id="UP001231362">
    <property type="component" value="Unassembled WGS sequence"/>
</dbReference>
<dbReference type="EMBL" id="JAUSTU010000016">
    <property type="protein sequence ID" value="MDQ0156887.1"/>
    <property type="molecule type" value="Genomic_DNA"/>
</dbReference>
<name>A0ABT9V7I5_9BACL</name>
<feature type="transmembrane region" description="Helical" evidence="1">
    <location>
        <begin position="12"/>
        <end position="31"/>
    </location>
</feature>